<feature type="compositionally biased region" description="Polar residues" evidence="1">
    <location>
        <begin position="13"/>
        <end position="32"/>
    </location>
</feature>
<gene>
    <name evidence="2" type="ordered locus">Bcell_3924</name>
</gene>
<organism evidence="2 3">
    <name type="scientific">Evansella cellulosilytica (strain ATCC 21833 / DSM 2522 / FERM P-1141 / JCM 9156 / N-4)</name>
    <name type="common">Bacillus cellulosilyticus</name>
    <dbReference type="NCBI Taxonomy" id="649639"/>
    <lineage>
        <taxon>Bacteria</taxon>
        <taxon>Bacillati</taxon>
        <taxon>Bacillota</taxon>
        <taxon>Bacilli</taxon>
        <taxon>Bacillales</taxon>
        <taxon>Bacillaceae</taxon>
        <taxon>Evansella</taxon>
    </lineage>
</organism>
<evidence type="ECO:0000256" key="1">
    <source>
        <dbReference type="SAM" id="MobiDB-lite"/>
    </source>
</evidence>
<reference evidence="2" key="1">
    <citation type="submission" date="2010-12" db="EMBL/GenBank/DDBJ databases">
        <title>Complete sequence of Bacillus cellulosilyticus DSM 2522.</title>
        <authorList>
            <consortium name="US DOE Joint Genome Institute"/>
            <person name="Lucas S."/>
            <person name="Copeland A."/>
            <person name="Lapidus A."/>
            <person name="Cheng J.-F."/>
            <person name="Bruce D."/>
            <person name="Goodwin L."/>
            <person name="Pitluck S."/>
            <person name="Chertkov O."/>
            <person name="Detter J.C."/>
            <person name="Han C."/>
            <person name="Tapia R."/>
            <person name="Land M."/>
            <person name="Hauser L."/>
            <person name="Jeffries C."/>
            <person name="Kyrpides N."/>
            <person name="Ivanova N."/>
            <person name="Mikhailova N."/>
            <person name="Brumm P."/>
            <person name="Mead D."/>
            <person name="Woyke T."/>
        </authorList>
    </citation>
    <scope>NUCLEOTIDE SEQUENCE [LARGE SCALE GENOMIC DNA]</scope>
    <source>
        <strain evidence="2">DSM 2522</strain>
    </source>
</reference>
<dbReference type="EMBL" id="CP002394">
    <property type="protein sequence ID" value="ADU32159.1"/>
    <property type="molecule type" value="Genomic_DNA"/>
</dbReference>
<dbReference type="Proteomes" id="UP000001401">
    <property type="component" value="Chromosome"/>
</dbReference>
<feature type="region of interest" description="Disordered" evidence="1">
    <location>
        <begin position="1"/>
        <end position="40"/>
    </location>
</feature>
<dbReference type="STRING" id="649639.Bcell_3924"/>
<accession>E6TVN1</accession>
<proteinExistence type="predicted"/>
<dbReference type="HOGENOM" id="CLU_3284696_0_0_9"/>
<keyword evidence="3" id="KW-1185">Reference proteome</keyword>
<evidence type="ECO:0000313" key="3">
    <source>
        <dbReference type="Proteomes" id="UP000001401"/>
    </source>
</evidence>
<dbReference type="AlphaFoldDB" id="E6TVN1"/>
<protein>
    <submittedName>
        <fullName evidence="2">Uncharacterized protein</fullName>
    </submittedName>
</protein>
<dbReference type="KEGG" id="bco:Bcell_3924"/>
<name>E6TVN1_EVAC2</name>
<evidence type="ECO:0000313" key="2">
    <source>
        <dbReference type="EMBL" id="ADU32159.1"/>
    </source>
</evidence>
<sequence length="40" mass="4396">MTNPLTNERGRRSTNSGAGKNKKVLTNDSNTIDGKKYSKL</sequence>